<dbReference type="PANTHER" id="PTHR43394:SF1">
    <property type="entry name" value="ATP-BINDING CASSETTE SUB-FAMILY B MEMBER 10, MITOCHONDRIAL"/>
    <property type="match status" value="1"/>
</dbReference>
<dbReference type="InterPro" id="IPR039421">
    <property type="entry name" value="Type_1_exporter"/>
</dbReference>
<evidence type="ECO:0000256" key="3">
    <source>
        <dbReference type="ARBA" id="ARBA00022475"/>
    </source>
</evidence>
<feature type="transmembrane region" description="Helical" evidence="11">
    <location>
        <begin position="36"/>
        <end position="61"/>
    </location>
</feature>
<accession>A0A7H2BKW4</accession>
<keyword evidence="8 11" id="KW-1133">Transmembrane helix</keyword>
<keyword evidence="5 11" id="KW-0812">Transmembrane</keyword>
<dbReference type="Gene3D" id="3.40.50.300">
    <property type="entry name" value="P-loop containing nucleotide triphosphate hydrolases"/>
    <property type="match status" value="1"/>
</dbReference>
<gene>
    <name evidence="14" type="ORF">IDM48_02430</name>
</gene>
<sequence>MSLIHTSHLPVPPPTVVDQPQNLTLWQYMKPIRAKWLTGVAVAICASVIGISIPQVLAWIVDHLVANENPSGSTVWAGGLLMIGLGLLQAGLIFVRRMLVIDQASTVEMSMRMSLFDHLMRMPAAFHDHWPSGQLLTRSTSDLSLMRRWIAFGSIQSISSTVMLAAGLFYLFRGSWLLGLIYLCSVPFMLLTLWLFVRTMKSLTRSVQQQSGDLATSVEESVQGIRVLKALGQGQNSLSRFTAQASTLMNTEIARSQAVGSMLVKTISITAVTMAISLFVGIHQVAQEKLSLGELTAYFATTAVLTPQIQRAGMLISMWLDSKVAMERHREIMQEPVGEDVLLVSGVTTPQVSRHDAAGVKFEHVSFTFGRGKKEVLHELTLDVAPGEILALVGSTGSGKSTVLQLIPRLYAPTRGKVLLDNTDISTIPLPELRAQMAIAFEEPVLFSSSVRENVLMGVETEKFNSEELESIVATALRVSASDFVDTLPDGVETLIGEEGMSLSGGQRQRLSLARAIACDPRVLLLDDPLSALDVNTEEAVVGMLKEQLKNTTTIITAHRPSTVALADRVALLDKGRIAAIGTHSELMKNPAYARLMLLNPDDSTAKNHTSQNQEVL</sequence>
<evidence type="ECO:0000313" key="15">
    <source>
        <dbReference type="Proteomes" id="UP000516421"/>
    </source>
</evidence>
<dbReference type="SUPFAM" id="SSF52540">
    <property type="entry name" value="P-loop containing nucleoside triphosphate hydrolases"/>
    <property type="match status" value="1"/>
</dbReference>
<dbReference type="GO" id="GO:0015421">
    <property type="term" value="F:ABC-type oligopeptide transporter activity"/>
    <property type="evidence" value="ECO:0007669"/>
    <property type="project" value="TreeGrafter"/>
</dbReference>
<dbReference type="KEGG" id="rama:IDM48_02430"/>
<evidence type="ECO:0000256" key="1">
    <source>
        <dbReference type="ARBA" id="ARBA00004429"/>
    </source>
</evidence>
<proteinExistence type="inferred from homology"/>
<dbReference type="SUPFAM" id="SSF90123">
    <property type="entry name" value="ABC transporter transmembrane region"/>
    <property type="match status" value="1"/>
</dbReference>
<evidence type="ECO:0000256" key="8">
    <source>
        <dbReference type="ARBA" id="ARBA00022989"/>
    </source>
</evidence>
<evidence type="ECO:0000256" key="4">
    <source>
        <dbReference type="ARBA" id="ARBA00022519"/>
    </source>
</evidence>
<evidence type="ECO:0000259" key="12">
    <source>
        <dbReference type="PROSITE" id="PS50893"/>
    </source>
</evidence>
<dbReference type="PROSITE" id="PS50893">
    <property type="entry name" value="ABC_TRANSPORTER_2"/>
    <property type="match status" value="1"/>
</dbReference>
<feature type="transmembrane region" description="Helical" evidence="11">
    <location>
        <begin position="263"/>
        <end position="286"/>
    </location>
</feature>
<keyword evidence="9 11" id="KW-0472">Membrane</keyword>
<dbReference type="InterPro" id="IPR027417">
    <property type="entry name" value="P-loop_NTPase"/>
</dbReference>
<dbReference type="FunFam" id="3.40.50.300:FF:000221">
    <property type="entry name" value="Multidrug ABC transporter ATP-binding protein"/>
    <property type="match status" value="1"/>
</dbReference>
<name>A0A7H2BKW4_9MICC</name>
<keyword evidence="7 14" id="KW-0067">ATP-binding</keyword>
<evidence type="ECO:0000313" key="14">
    <source>
        <dbReference type="EMBL" id="QNV40310.1"/>
    </source>
</evidence>
<keyword evidence="4" id="KW-0997">Cell inner membrane</keyword>
<dbReference type="SMART" id="SM00382">
    <property type="entry name" value="AAA"/>
    <property type="match status" value="1"/>
</dbReference>
<dbReference type="GO" id="GO:0005524">
    <property type="term" value="F:ATP binding"/>
    <property type="evidence" value="ECO:0007669"/>
    <property type="project" value="UniProtKB-KW"/>
</dbReference>
<comment type="subcellular location">
    <subcellularLocation>
        <location evidence="1">Cell inner membrane</location>
        <topology evidence="1">Multi-pass membrane protein</topology>
    </subcellularLocation>
</comment>
<dbReference type="PANTHER" id="PTHR43394">
    <property type="entry name" value="ATP-DEPENDENT PERMEASE MDL1, MITOCHONDRIAL"/>
    <property type="match status" value="1"/>
</dbReference>
<dbReference type="Proteomes" id="UP000516421">
    <property type="component" value="Chromosome"/>
</dbReference>
<feature type="domain" description="ABC transporter" evidence="12">
    <location>
        <begin position="360"/>
        <end position="600"/>
    </location>
</feature>
<dbReference type="GO" id="GO:0016887">
    <property type="term" value="F:ATP hydrolysis activity"/>
    <property type="evidence" value="ECO:0007669"/>
    <property type="project" value="InterPro"/>
</dbReference>
<comment type="similarity">
    <text evidence="10">Belongs to the ABC transporter superfamily. Siderophore-Fe(3+) uptake transporter (SIUT) (TC 3.A.1.21) family.</text>
</comment>
<evidence type="ECO:0000256" key="9">
    <source>
        <dbReference type="ARBA" id="ARBA00023136"/>
    </source>
</evidence>
<protein>
    <submittedName>
        <fullName evidence="14">ABC transporter ATP-binding protein</fullName>
    </submittedName>
</protein>
<dbReference type="EMBL" id="CP061538">
    <property type="protein sequence ID" value="QNV40310.1"/>
    <property type="molecule type" value="Genomic_DNA"/>
</dbReference>
<dbReference type="CDD" id="cd18543">
    <property type="entry name" value="ABC_6TM_Rv0194_D1_like"/>
    <property type="match status" value="1"/>
</dbReference>
<dbReference type="InterPro" id="IPR003439">
    <property type="entry name" value="ABC_transporter-like_ATP-bd"/>
</dbReference>
<dbReference type="InterPro" id="IPR011527">
    <property type="entry name" value="ABC1_TM_dom"/>
</dbReference>
<dbReference type="InterPro" id="IPR036640">
    <property type="entry name" value="ABC1_TM_sf"/>
</dbReference>
<keyword evidence="15" id="KW-1185">Reference proteome</keyword>
<dbReference type="AlphaFoldDB" id="A0A7H2BKW4"/>
<dbReference type="PROSITE" id="PS00211">
    <property type="entry name" value="ABC_TRANSPORTER_1"/>
    <property type="match status" value="1"/>
</dbReference>
<dbReference type="PROSITE" id="PS50929">
    <property type="entry name" value="ABC_TM1F"/>
    <property type="match status" value="1"/>
</dbReference>
<dbReference type="RefSeq" id="WP_190617891.1">
    <property type="nucleotide sequence ID" value="NZ_CP061538.1"/>
</dbReference>
<evidence type="ECO:0000256" key="6">
    <source>
        <dbReference type="ARBA" id="ARBA00022741"/>
    </source>
</evidence>
<dbReference type="Pfam" id="PF00005">
    <property type="entry name" value="ABC_tran"/>
    <property type="match status" value="1"/>
</dbReference>
<evidence type="ECO:0000256" key="11">
    <source>
        <dbReference type="SAM" id="Phobius"/>
    </source>
</evidence>
<feature type="transmembrane region" description="Helical" evidence="11">
    <location>
        <begin position="73"/>
        <end position="95"/>
    </location>
</feature>
<feature type="domain" description="ABC transmembrane type-1" evidence="13">
    <location>
        <begin position="37"/>
        <end position="321"/>
    </location>
</feature>
<dbReference type="Gene3D" id="1.20.1560.10">
    <property type="entry name" value="ABC transporter type 1, transmembrane domain"/>
    <property type="match status" value="1"/>
</dbReference>
<dbReference type="InterPro" id="IPR017871">
    <property type="entry name" value="ABC_transporter-like_CS"/>
</dbReference>
<evidence type="ECO:0000256" key="2">
    <source>
        <dbReference type="ARBA" id="ARBA00022448"/>
    </source>
</evidence>
<dbReference type="Pfam" id="PF00664">
    <property type="entry name" value="ABC_membrane"/>
    <property type="match status" value="1"/>
</dbReference>
<evidence type="ECO:0000256" key="7">
    <source>
        <dbReference type="ARBA" id="ARBA00022840"/>
    </source>
</evidence>
<keyword evidence="2" id="KW-0813">Transport</keyword>
<feature type="transmembrane region" description="Helical" evidence="11">
    <location>
        <begin position="149"/>
        <end position="170"/>
    </location>
</feature>
<feature type="transmembrane region" description="Helical" evidence="11">
    <location>
        <begin position="176"/>
        <end position="197"/>
    </location>
</feature>
<evidence type="ECO:0000256" key="5">
    <source>
        <dbReference type="ARBA" id="ARBA00022692"/>
    </source>
</evidence>
<evidence type="ECO:0000259" key="13">
    <source>
        <dbReference type="PROSITE" id="PS50929"/>
    </source>
</evidence>
<evidence type="ECO:0000256" key="10">
    <source>
        <dbReference type="ARBA" id="ARBA00023455"/>
    </source>
</evidence>
<dbReference type="GO" id="GO:0005886">
    <property type="term" value="C:plasma membrane"/>
    <property type="evidence" value="ECO:0007669"/>
    <property type="project" value="UniProtKB-SubCell"/>
</dbReference>
<keyword evidence="6" id="KW-0547">Nucleotide-binding</keyword>
<reference evidence="14 15" key="1">
    <citation type="submission" date="2020-09" db="EMBL/GenBank/DDBJ databases">
        <title>Investigation of environmental microbe.</title>
        <authorList>
            <person name="Ou Y."/>
            <person name="Kang Q."/>
        </authorList>
    </citation>
    <scope>NUCLEOTIDE SEQUENCE [LARGE SCALE GENOMIC DNA]</scope>
    <source>
        <strain evidence="14 15">KJZ-9</strain>
    </source>
</reference>
<keyword evidence="3" id="KW-1003">Cell membrane</keyword>
<dbReference type="InterPro" id="IPR003593">
    <property type="entry name" value="AAA+_ATPase"/>
</dbReference>
<organism evidence="14 15">
    <name type="scientific">Rothia amarae</name>
    <dbReference type="NCBI Taxonomy" id="169480"/>
    <lineage>
        <taxon>Bacteria</taxon>
        <taxon>Bacillati</taxon>
        <taxon>Actinomycetota</taxon>
        <taxon>Actinomycetes</taxon>
        <taxon>Micrococcales</taxon>
        <taxon>Micrococcaceae</taxon>
        <taxon>Rothia</taxon>
    </lineage>
</organism>